<dbReference type="RefSeq" id="WP_085246341.1">
    <property type="nucleotide sequence ID" value="NZ_LQPN01000080.1"/>
</dbReference>
<dbReference type="STRING" id="767916.AWB91_18205"/>
<name>A0A1X2A2T8_9MYCO</name>
<dbReference type="InterPro" id="IPR058334">
    <property type="entry name" value="DUF8021"/>
</dbReference>
<gene>
    <name evidence="2" type="ORF">AWB90_25350</name>
</gene>
<dbReference type="AlphaFoldDB" id="A0A1X2A2T8"/>
<dbReference type="InterPro" id="IPR032710">
    <property type="entry name" value="NTF2-like_dom_sf"/>
</dbReference>
<organism evidence="2 3">
    <name type="scientific">Mycobacterium paraense</name>
    <dbReference type="NCBI Taxonomy" id="767916"/>
    <lineage>
        <taxon>Bacteria</taxon>
        <taxon>Bacillati</taxon>
        <taxon>Actinomycetota</taxon>
        <taxon>Actinomycetes</taxon>
        <taxon>Mycobacteriales</taxon>
        <taxon>Mycobacteriaceae</taxon>
        <taxon>Mycobacterium</taxon>
        <taxon>Mycobacterium simiae complex</taxon>
    </lineage>
</organism>
<reference evidence="2 3" key="1">
    <citation type="journal article" date="2015" name="Emerg. Microbes Infect.">
        <title>Characterization of 17 strains belonging to the Mycobacterium simiae complex and description of Mycobacterium paraense sp. nov.</title>
        <authorList>
            <person name="Fusco da Costa A.R."/>
            <person name="Fedrizzi T."/>
            <person name="Lopes M.L."/>
            <person name="Pecorari M."/>
            <person name="Oliveira da Costa W.L."/>
            <person name="Giacobazzi E."/>
            <person name="da Costa Bahia J.R."/>
            <person name="De Sanctis V."/>
            <person name="Batista Lima K.V."/>
            <person name="Bertorelli R."/>
            <person name="Grottola A."/>
            <person name="Fabio A."/>
            <person name="Mariottini A."/>
            <person name="Ferretti P."/>
            <person name="Di Leva F."/>
            <person name="Fregni Serpini G."/>
            <person name="Tagliazucchi S."/>
            <person name="Rumpianesi F."/>
            <person name="Jousson O."/>
            <person name="Segata N."/>
            <person name="Tortoli E."/>
        </authorList>
    </citation>
    <scope>NUCLEOTIDE SEQUENCE [LARGE SCALE GENOMIC DNA]</scope>
    <source>
        <strain evidence="2 3">IEC33</strain>
    </source>
</reference>
<sequence>MGVSEADRIAAAQAYIDALVTHDADAVPFAPDCVRIEVGLKSGFSGNHLRRSLNRGPQYRIIAATTPPHYTVSGDEVRAVYDVLTKVALGGRRVASRVDETFVIPEQDGLIHHIRASLRPFIQR</sequence>
<dbReference type="Proteomes" id="UP000193285">
    <property type="component" value="Unassembled WGS sequence"/>
</dbReference>
<dbReference type="SUPFAM" id="SSF54427">
    <property type="entry name" value="NTF2-like"/>
    <property type="match status" value="1"/>
</dbReference>
<dbReference type="OrthoDB" id="3748128at2"/>
<comment type="caution">
    <text evidence="2">The sequence shown here is derived from an EMBL/GenBank/DDBJ whole genome shotgun (WGS) entry which is preliminary data.</text>
</comment>
<protein>
    <recommendedName>
        <fullName evidence="1">DUF8021 domain-containing protein</fullName>
    </recommendedName>
</protein>
<evidence type="ECO:0000313" key="3">
    <source>
        <dbReference type="Proteomes" id="UP000193285"/>
    </source>
</evidence>
<evidence type="ECO:0000259" key="1">
    <source>
        <dbReference type="Pfam" id="PF26061"/>
    </source>
</evidence>
<evidence type="ECO:0000313" key="2">
    <source>
        <dbReference type="EMBL" id="ORW36482.1"/>
    </source>
</evidence>
<dbReference type="Pfam" id="PF26061">
    <property type="entry name" value="DUF8021"/>
    <property type="match status" value="1"/>
</dbReference>
<proteinExistence type="predicted"/>
<dbReference type="Gene3D" id="3.10.450.50">
    <property type="match status" value="1"/>
</dbReference>
<feature type="domain" description="DUF8021" evidence="1">
    <location>
        <begin position="4"/>
        <end position="116"/>
    </location>
</feature>
<dbReference type="EMBL" id="LQPN01000080">
    <property type="protein sequence ID" value="ORW36482.1"/>
    <property type="molecule type" value="Genomic_DNA"/>
</dbReference>
<accession>A0A1X2A2T8</accession>